<accession>A0A142VTI5</accession>
<proteinExistence type="predicted"/>
<protein>
    <recommendedName>
        <fullName evidence="2">Peptidase S9 prolyl oligopeptidase catalytic domain-containing protein</fullName>
    </recommendedName>
</protein>
<dbReference type="EMBL" id="CP013342">
    <property type="protein sequence ID" value="AMU93039.1"/>
    <property type="molecule type" value="Genomic_DNA"/>
</dbReference>
<evidence type="ECO:0000313" key="4">
    <source>
        <dbReference type="Proteomes" id="UP000076234"/>
    </source>
</evidence>
<dbReference type="InterPro" id="IPR001375">
    <property type="entry name" value="Peptidase_S9_cat"/>
</dbReference>
<gene>
    <name evidence="3" type="ORF">AOA14_00240</name>
</gene>
<dbReference type="KEGG" id="ster:AOA14_00240"/>
<organism evidence="3 4">
    <name type="scientific">Sphingopyxis terrae subsp. terrae NBRC 15098</name>
    <dbReference type="NCBI Taxonomy" id="1219058"/>
    <lineage>
        <taxon>Bacteria</taxon>
        <taxon>Pseudomonadati</taxon>
        <taxon>Pseudomonadota</taxon>
        <taxon>Alphaproteobacteria</taxon>
        <taxon>Sphingomonadales</taxon>
        <taxon>Sphingomonadaceae</taxon>
        <taxon>Sphingopyxis</taxon>
    </lineage>
</organism>
<dbReference type="AlphaFoldDB" id="A0A142VTI5"/>
<dbReference type="PANTHER" id="PTHR42776:SF27">
    <property type="entry name" value="DIPEPTIDYL PEPTIDASE FAMILY MEMBER 6"/>
    <property type="match status" value="1"/>
</dbReference>
<dbReference type="Pfam" id="PF00326">
    <property type="entry name" value="Peptidase_S9"/>
    <property type="match status" value="1"/>
</dbReference>
<dbReference type="PANTHER" id="PTHR42776">
    <property type="entry name" value="SERINE PEPTIDASE S9 FAMILY MEMBER"/>
    <property type="match status" value="1"/>
</dbReference>
<dbReference type="SUPFAM" id="SSF82171">
    <property type="entry name" value="DPP6 N-terminal domain-like"/>
    <property type="match status" value="1"/>
</dbReference>
<dbReference type="InterPro" id="IPR029058">
    <property type="entry name" value="AB_hydrolase_fold"/>
</dbReference>
<reference evidence="3 4" key="2">
    <citation type="journal article" date="2016" name="Genome Announc.">
        <title>Complete Genome Sequence of Sphingopyxis terrae Strain 203-1 (NBRC 111660), a Polyethylene Glycol Degrader.</title>
        <authorList>
            <person name="Ohtsubo Y."/>
            <person name="Nonoyama S."/>
            <person name="Nagata Y."/>
            <person name="Numata M."/>
            <person name="Tsuchikane K."/>
            <person name="Hosoyama A."/>
            <person name="Yamazoe A."/>
            <person name="Tsuda M."/>
            <person name="Fujita N."/>
            <person name="Kawai F."/>
        </authorList>
    </citation>
    <scope>NUCLEOTIDE SEQUENCE [LARGE SCALE GENOMIC DNA]</scope>
    <source>
        <strain evidence="3 4">203-1</strain>
    </source>
</reference>
<evidence type="ECO:0000313" key="3">
    <source>
        <dbReference type="EMBL" id="AMU93039.1"/>
    </source>
</evidence>
<dbReference type="STRING" id="1219058.AOA14_00240"/>
<dbReference type="GO" id="GO:0004252">
    <property type="term" value="F:serine-type endopeptidase activity"/>
    <property type="evidence" value="ECO:0007669"/>
    <property type="project" value="TreeGrafter"/>
</dbReference>
<dbReference type="Proteomes" id="UP000076234">
    <property type="component" value="Chromosome"/>
</dbReference>
<dbReference type="SUPFAM" id="SSF53474">
    <property type="entry name" value="alpha/beta-Hydrolases"/>
    <property type="match status" value="1"/>
</dbReference>
<name>A0A142VTI5_9SPHN</name>
<reference evidence="4" key="1">
    <citation type="submission" date="2015-11" db="EMBL/GenBank/DDBJ databases">
        <title>Complete genome sequence of a polyethylene glycol-degrading strain Sphingopyxis terrae strain 203-1 (NBRC 15098).</title>
        <authorList>
            <person name="Yoshiyuki O."/>
            <person name="Shouta N."/>
            <person name="Nagata Y."/>
            <person name="Numata M."/>
            <person name="Tsuchikane K."/>
            <person name="Hosoyama A."/>
            <person name="Yamazoe A."/>
            <person name="Tsuda M."/>
            <person name="Fujita N."/>
            <person name="Kawai F."/>
        </authorList>
    </citation>
    <scope>NUCLEOTIDE SEQUENCE [LARGE SCALE GENOMIC DNA]</scope>
    <source>
        <strain evidence="4">203-1</strain>
    </source>
</reference>
<sequence length="644" mass="71662">MQVPITQFATRASLQQPRLSPDATKMVAKVGYKGVEYLVVFDLTGKAQPDYFLKTEAYQEFGDRRIISWQWVGNRTLVITAASGEIGMFEGEMGRLFSYDIEGKKLKPLGWEDAAGNASDVIHVDHRNEHILLSRTSLAYGYELIGRPEVMDIDVRTGRMKLVQKPNILVGQWASDGKGVVRMGVGYDRDSGKTRVLYREKDGDNFKTIYDKADPSFSGESLVPEIFLDEPGKAIVTSNQDGFNKVYKVDLSTMELGKPLFEIEGYDVGGVGCNESCDKLQSVWVTEDRLKIYWMDDRLKEVQAMFEEQFGKGNARIVSTDLGDRNMLIWVGKADQTGTYYSFNTDSGKVVRVGYANELFGDTEMNPTHTIVYPASDGLRIHAVVTMPRHRKAQGKLPVVMITHGGPFGVRDEEGFGPFPWHQAIAELGYVVVQPNYRGSGGYGRDFIKKGRDDGFGLRMQDDLNDAIDYLAAQGIVDPKRACMMGWSYGGYASARAAQRDAARWRCTIAGAGVYDLGEMRKYDRNYLGRFGANYLSKGVADLDTVSPAQNAKGSWSPILIVHGEKDQRVPLAQAKRLVSALESSGKVKGKDFDYLYQPDNTHNFPAPSDEAQFLSAAEKWLERFNPAYVPGDADRAPPTMDAP</sequence>
<keyword evidence="1" id="KW-0378">Hydrolase</keyword>
<evidence type="ECO:0000256" key="1">
    <source>
        <dbReference type="ARBA" id="ARBA00022801"/>
    </source>
</evidence>
<evidence type="ECO:0000259" key="2">
    <source>
        <dbReference type="Pfam" id="PF00326"/>
    </source>
</evidence>
<dbReference type="GO" id="GO:0006508">
    <property type="term" value="P:proteolysis"/>
    <property type="evidence" value="ECO:0007669"/>
    <property type="project" value="InterPro"/>
</dbReference>
<feature type="domain" description="Peptidase S9 prolyl oligopeptidase catalytic" evidence="2">
    <location>
        <begin position="422"/>
        <end position="624"/>
    </location>
</feature>
<dbReference type="Gene3D" id="3.40.50.1820">
    <property type="entry name" value="alpha/beta hydrolase"/>
    <property type="match status" value="1"/>
</dbReference>